<evidence type="ECO:0000313" key="2">
    <source>
        <dbReference type="Proteomes" id="UP001589595"/>
    </source>
</evidence>
<organism evidence="1 2">
    <name type="scientific">Halobaculum roseum</name>
    <dbReference type="NCBI Taxonomy" id="2175149"/>
    <lineage>
        <taxon>Archaea</taxon>
        <taxon>Methanobacteriati</taxon>
        <taxon>Methanobacteriota</taxon>
        <taxon>Stenosarchaea group</taxon>
        <taxon>Halobacteria</taxon>
        <taxon>Halobacteriales</taxon>
        <taxon>Haloferacaceae</taxon>
        <taxon>Halobaculum</taxon>
    </lineage>
</organism>
<dbReference type="AlphaFoldDB" id="A0ABD5MJ37"/>
<comment type="caution">
    <text evidence="1">The sequence shown here is derived from an EMBL/GenBank/DDBJ whole genome shotgun (WGS) entry which is preliminary data.</text>
</comment>
<sequence>MSVTNLRRAGEIDPQVIGSLGGVGHTNLTIESVQQIDWEPLVENHPYPEQVVFTGEATYDEPSNYTNGREIHLDFELRTGSRLFLLEFQTDIDSVESVTTLFSQAADESVTIYRNLHAPEDALWSFLEQADRVINITVLDEGEEVSYREVEDVAAADVIGSYAIESAEVGFNYNDASVYVRYRDGSLQVESDADDGEEYVIQLFEREVLGPA</sequence>
<keyword evidence="2" id="KW-1185">Reference proteome</keyword>
<reference evidence="1" key="1">
    <citation type="submission" date="2024-09" db="EMBL/GenBank/DDBJ databases">
        <authorList>
            <person name="Sun Q."/>
        </authorList>
    </citation>
    <scope>NUCLEOTIDE SEQUENCE [LARGE SCALE GENOMIC DNA]</scope>
    <source>
        <strain evidence="1">JCM 31273</strain>
    </source>
</reference>
<gene>
    <name evidence="1" type="ORF">ACFFOL_05965</name>
</gene>
<dbReference type="EMBL" id="JBHMAJ010000005">
    <property type="protein sequence ID" value="MFB9823725.1"/>
    <property type="molecule type" value="Genomic_DNA"/>
</dbReference>
<accession>A0ABD5MJ37</accession>
<protein>
    <submittedName>
        <fullName evidence="1">Uncharacterized protein</fullName>
    </submittedName>
</protein>
<evidence type="ECO:0000313" key="1">
    <source>
        <dbReference type="EMBL" id="MFB9823725.1"/>
    </source>
</evidence>
<proteinExistence type="predicted"/>
<dbReference type="Proteomes" id="UP001589595">
    <property type="component" value="Unassembled WGS sequence"/>
</dbReference>
<dbReference type="GeneID" id="67212458"/>
<dbReference type="RefSeq" id="WP_222923522.1">
    <property type="nucleotide sequence ID" value="NZ_CP082287.1"/>
</dbReference>
<name>A0ABD5MJ37_9EURY</name>